<feature type="region of interest" description="Disordered" evidence="1">
    <location>
        <begin position="461"/>
        <end position="644"/>
    </location>
</feature>
<feature type="domain" description="PH" evidence="2">
    <location>
        <begin position="106"/>
        <end position="223"/>
    </location>
</feature>
<feature type="compositionally biased region" description="Polar residues" evidence="1">
    <location>
        <begin position="916"/>
        <end position="936"/>
    </location>
</feature>
<feature type="region of interest" description="Disordered" evidence="1">
    <location>
        <begin position="676"/>
        <end position="950"/>
    </location>
</feature>
<reference evidence="3" key="1">
    <citation type="submission" date="2021-03" db="EMBL/GenBank/DDBJ databases">
        <title>Comparative genomics and phylogenomic investigation of the class Geoglossomycetes provide insights into ecological specialization and systematics.</title>
        <authorList>
            <person name="Melie T."/>
            <person name="Pirro S."/>
            <person name="Miller A.N."/>
            <person name="Quandt A."/>
        </authorList>
    </citation>
    <scope>NUCLEOTIDE SEQUENCE</scope>
    <source>
        <strain evidence="3">CAQ_001_2017</strain>
    </source>
</reference>
<feature type="compositionally biased region" description="Basic and acidic residues" evidence="1">
    <location>
        <begin position="803"/>
        <end position="818"/>
    </location>
</feature>
<feature type="compositionally biased region" description="Polar residues" evidence="1">
    <location>
        <begin position="45"/>
        <end position="58"/>
    </location>
</feature>
<protein>
    <recommendedName>
        <fullName evidence="2">PH domain-containing protein</fullName>
    </recommendedName>
</protein>
<dbReference type="InterPro" id="IPR058155">
    <property type="entry name" value="Skg3/CAF120-like_PH"/>
</dbReference>
<dbReference type="Gene3D" id="2.30.29.30">
    <property type="entry name" value="Pleckstrin-homology domain (PH domain)/Phosphotyrosine-binding domain (PTB)"/>
    <property type="match status" value="1"/>
</dbReference>
<feature type="compositionally biased region" description="Polar residues" evidence="1">
    <location>
        <begin position="850"/>
        <end position="863"/>
    </location>
</feature>
<feature type="compositionally biased region" description="Polar residues" evidence="1">
    <location>
        <begin position="465"/>
        <end position="477"/>
    </location>
</feature>
<feature type="compositionally biased region" description="Basic and acidic residues" evidence="1">
    <location>
        <begin position="904"/>
        <end position="915"/>
    </location>
</feature>
<feature type="compositionally biased region" description="Polar residues" evidence="1">
    <location>
        <begin position="519"/>
        <end position="540"/>
    </location>
</feature>
<feature type="region of interest" description="Disordered" evidence="1">
    <location>
        <begin position="999"/>
        <end position="1042"/>
    </location>
</feature>
<feature type="region of interest" description="Disordered" evidence="1">
    <location>
        <begin position="1132"/>
        <end position="1197"/>
    </location>
</feature>
<evidence type="ECO:0000256" key="1">
    <source>
        <dbReference type="SAM" id="MobiDB-lite"/>
    </source>
</evidence>
<gene>
    <name evidence="3" type="ORF">GP486_006861</name>
</gene>
<dbReference type="InterPro" id="IPR011993">
    <property type="entry name" value="PH-like_dom_sf"/>
</dbReference>
<evidence type="ECO:0000313" key="3">
    <source>
        <dbReference type="EMBL" id="KAH0552941.1"/>
    </source>
</evidence>
<dbReference type="InterPro" id="IPR001849">
    <property type="entry name" value="PH_domain"/>
</dbReference>
<feature type="compositionally biased region" description="Polar residues" evidence="1">
    <location>
        <begin position="1312"/>
        <end position="1343"/>
    </location>
</feature>
<accession>A0A9P8L598</accession>
<dbReference type="EMBL" id="JAGHQM010001691">
    <property type="protein sequence ID" value="KAH0552941.1"/>
    <property type="molecule type" value="Genomic_DNA"/>
</dbReference>
<feature type="compositionally biased region" description="Basic and acidic residues" evidence="1">
    <location>
        <begin position="679"/>
        <end position="693"/>
    </location>
</feature>
<feature type="compositionally biased region" description="Polar residues" evidence="1">
    <location>
        <begin position="1"/>
        <end position="15"/>
    </location>
</feature>
<dbReference type="PROSITE" id="PS50003">
    <property type="entry name" value="PH_DOMAIN"/>
    <property type="match status" value="1"/>
</dbReference>
<proteinExistence type="predicted"/>
<dbReference type="Pfam" id="PF25381">
    <property type="entry name" value="PH_26"/>
    <property type="match status" value="1"/>
</dbReference>
<evidence type="ECO:0000313" key="4">
    <source>
        <dbReference type="Proteomes" id="UP000750711"/>
    </source>
</evidence>
<feature type="compositionally biased region" description="Basic and acidic residues" evidence="1">
    <location>
        <begin position="551"/>
        <end position="561"/>
    </location>
</feature>
<evidence type="ECO:0000259" key="2">
    <source>
        <dbReference type="PROSITE" id="PS50003"/>
    </source>
</evidence>
<feature type="compositionally biased region" description="Low complexity" evidence="1">
    <location>
        <begin position="16"/>
        <end position="34"/>
    </location>
</feature>
<feature type="compositionally biased region" description="Basic and acidic residues" evidence="1">
    <location>
        <begin position="1016"/>
        <end position="1029"/>
    </location>
</feature>
<feature type="region of interest" description="Disordered" evidence="1">
    <location>
        <begin position="1"/>
        <end position="73"/>
    </location>
</feature>
<sequence length="1343" mass="145809">MGRSSRVLSFISQFGSNPRPTGSSSSSPAPLLSLRTQTELKESAASLQNQDGSLQGSPSPRARHERAPSRPMSMLQTYQPPLMDVAQDTLPELQPIFTFLNSHSNKLYHEGYLFKLNDIDPSGKPSSERNWKEYFAQLVGTIVSLWDAAALDAAGRDGEVVPTFINLTDASIKIDTFDTQTDDGSPIQNVLSVNTAGLNRYRFHFNSHHSLVQWTASIRLAMYEHATLQEAYTGSLIAGKGKALPNIRMIMERTRFKTEDWARVRFGAGTPWIRCWCVITPPNEKLVSKQQRQFKKKSAYDTVNSLPKLKGDIKFYDSKKTKKAKLIATITDAYSAYAIYPQSKPLIDQSTLVKLEGTITIHSRSANRPTEGFVFVMPEAHAGLPGFEMMLRWLFPVYDTFALYGRPQALVADIRDPRGLMFAMPREKRYGYLETIDVVTLINTEGSEKWTESQWRKNMKELTSRRMTSLSTNTSRPGSIAGSRRGLRNSVLSRSVVTFDDNHSTKSNPSLGQGHRPPQDSQLNNPSQTGPALSTANGQSLPHRRSSPESQARDRYQDQERNGSPPPPPPHSSSMNTPYGPPQSSGTGTSRITEGEVTSFGGEVHPRVSTNEMQFYSGPEPVAPPPAFAHGPGSAPPNLPQQSPELRKINNRISANTLALLSAAGGVSAAGTVAAWRSGQDRGEVNEDREPRYDAYGNGSRGVRSEGDENAPPISYGVVHDGMTTSEDRFSGQGHHPLPPPPHAQPFQPSFDPSRFSPDGSTINPHNQPLKPQDAWQNTQGPPVHTDPLHGSDEAAGPPPRRYSYEKEYYESPDRSLDQDLSDPPPLKGQASGTQSSRQLPALETDASALGNSSPNRAQSTKSNHVETPVTASDSSSLRRHVFNQGALDQIIARSESPEPENTIDMHRVDMRRQPSSEGSYYDNDTTTSPDYASTRKSSETKRSAVSVEKPRAGVMRTVGSTEEGSEVVVGDAHYKLDPQAAVNSGLIEIDFGPTYNYAAGPQGRPGTSGTLTQSMHDRSKSSGSRDLHSAGSGDYGLREGSPVTADEMKRQNSYGFTAGKGSPGNHSREQSRPPSRNLTTPDPYRSSPSGIDPDGRRSMIWQPGTAVGGSPGWQGGGLTAEQFVQQRAAQTQVRAMPGHQRNQSSNSLGMITPPPNRIPSGEGPALPKTRNGSADHPPRPHSRGAFVSQGTGGYPTHLSAREQEFVAKVTGSPLINMAGGNSAQQAPSAGLVGAIEARQREKKEIKDGVSGQMVQHAVAQRQQQVQGNSYGRTSPIPSFGGMLPAGAIPQGQFSPGLASQPRGYAQGGGWNFSQRSPQEYQPAQQQYGAYSGANQQGRNARS</sequence>
<keyword evidence="4" id="KW-1185">Reference proteome</keyword>
<feature type="region of interest" description="Disordered" evidence="1">
    <location>
        <begin position="1054"/>
        <end position="1118"/>
    </location>
</feature>
<organism evidence="3 4">
    <name type="scientific">Trichoglossum hirsutum</name>
    <dbReference type="NCBI Taxonomy" id="265104"/>
    <lineage>
        <taxon>Eukaryota</taxon>
        <taxon>Fungi</taxon>
        <taxon>Dikarya</taxon>
        <taxon>Ascomycota</taxon>
        <taxon>Pezizomycotina</taxon>
        <taxon>Geoglossomycetes</taxon>
        <taxon>Geoglossales</taxon>
        <taxon>Geoglossaceae</taxon>
        <taxon>Trichoglossum</taxon>
    </lineage>
</organism>
<dbReference type="SMART" id="SM00233">
    <property type="entry name" value="PH"/>
    <property type="match status" value="1"/>
</dbReference>
<feature type="compositionally biased region" description="Polar residues" evidence="1">
    <location>
        <begin position="582"/>
        <end position="592"/>
    </location>
</feature>
<dbReference type="SUPFAM" id="SSF50729">
    <property type="entry name" value="PH domain-like"/>
    <property type="match status" value="1"/>
</dbReference>
<feature type="region of interest" description="Disordered" evidence="1">
    <location>
        <begin position="1285"/>
        <end position="1343"/>
    </location>
</feature>
<feature type="compositionally biased region" description="Gly residues" evidence="1">
    <location>
        <begin position="1107"/>
        <end position="1118"/>
    </location>
</feature>
<comment type="caution">
    <text evidence="3">The sequence shown here is derived from an EMBL/GenBank/DDBJ whole genome shotgun (WGS) entry which is preliminary data.</text>
</comment>
<feature type="compositionally biased region" description="Polar residues" evidence="1">
    <location>
        <begin position="1006"/>
        <end position="1015"/>
    </location>
</feature>
<dbReference type="Proteomes" id="UP000750711">
    <property type="component" value="Unassembled WGS sequence"/>
</dbReference>
<feature type="compositionally biased region" description="Polar residues" evidence="1">
    <location>
        <begin position="1141"/>
        <end position="1150"/>
    </location>
</feature>
<name>A0A9P8L598_9PEZI</name>